<sequence>MPRVPGSHLPISSPGATADPCLPIPAVPVNATKMYRTPYWKFELASGPGYRTLSLLIRYSDVRFEPCPPARGTFRGRGAPRGGSASRGGAPPGSADKPRREAILDLSKYQDERIRVKFTGGRQVTGVLKGYDQLLNLVLDDVQEERQEPTPHTRALGLAVLRGPTITILSPVDGSEEIENPFAQQG</sequence>
<feature type="domain" description="Sm" evidence="10">
    <location>
        <begin position="101"/>
        <end position="175"/>
    </location>
</feature>
<dbReference type="GO" id="GO:0005688">
    <property type="term" value="C:U6 snRNP"/>
    <property type="evidence" value="ECO:0007669"/>
    <property type="project" value="TreeGrafter"/>
</dbReference>
<dbReference type="CDD" id="cd01729">
    <property type="entry name" value="LSm7"/>
    <property type="match status" value="1"/>
</dbReference>
<dbReference type="AlphaFoldDB" id="A0A8H8SSQ2"/>
<dbReference type="GO" id="GO:0000956">
    <property type="term" value="P:nuclear-transcribed mRNA catabolic process"/>
    <property type="evidence" value="ECO:0007669"/>
    <property type="project" value="InterPro"/>
</dbReference>
<proteinExistence type="inferred from homology"/>
<dbReference type="Proteomes" id="UP000650533">
    <property type="component" value="Chromosome 2"/>
</dbReference>
<evidence type="ECO:0000256" key="3">
    <source>
        <dbReference type="ARBA" id="ARBA00022664"/>
    </source>
</evidence>
<evidence type="ECO:0000256" key="7">
    <source>
        <dbReference type="ARBA" id="ARBA00023242"/>
    </source>
</evidence>
<reference evidence="11" key="1">
    <citation type="submission" date="2020-05" db="EMBL/GenBank/DDBJ databases">
        <title>Evolutionary and genomic comparisons of hybrid uninucleate and nonhybrid Rhizoctonia fungi.</title>
        <authorList>
            <person name="Li C."/>
            <person name="Chen X."/>
        </authorList>
    </citation>
    <scope>NUCLEOTIDE SEQUENCE</scope>
    <source>
        <strain evidence="11">AG-1 IA</strain>
    </source>
</reference>
<dbReference type="GO" id="GO:0071013">
    <property type="term" value="C:catalytic step 2 spliceosome"/>
    <property type="evidence" value="ECO:0007669"/>
    <property type="project" value="TreeGrafter"/>
</dbReference>
<dbReference type="Pfam" id="PF01423">
    <property type="entry name" value="LSM"/>
    <property type="match status" value="1"/>
</dbReference>
<evidence type="ECO:0000313" key="11">
    <source>
        <dbReference type="EMBL" id="QRW17021.1"/>
    </source>
</evidence>
<feature type="region of interest" description="Disordered" evidence="9">
    <location>
        <begin position="70"/>
        <end position="101"/>
    </location>
</feature>
<dbReference type="PROSITE" id="PS52002">
    <property type="entry name" value="SM"/>
    <property type="match status" value="1"/>
</dbReference>
<evidence type="ECO:0000256" key="8">
    <source>
        <dbReference type="ARBA" id="ARBA00023274"/>
    </source>
</evidence>
<dbReference type="InterPro" id="IPR047575">
    <property type="entry name" value="Sm"/>
</dbReference>
<dbReference type="GO" id="GO:0071004">
    <property type="term" value="C:U2-type prespliceosome"/>
    <property type="evidence" value="ECO:0007669"/>
    <property type="project" value="TreeGrafter"/>
</dbReference>
<gene>
    <name evidence="11" type="ORF">RhiXN_05023</name>
</gene>
<dbReference type="GO" id="GO:0097526">
    <property type="term" value="C:spliceosomal tri-snRNP complex"/>
    <property type="evidence" value="ECO:0007669"/>
    <property type="project" value="TreeGrafter"/>
</dbReference>
<keyword evidence="3" id="KW-0507">mRNA processing</keyword>
<dbReference type="EMBL" id="CP059659">
    <property type="protein sequence ID" value="QRW17021.1"/>
    <property type="molecule type" value="Genomic_DNA"/>
</dbReference>
<name>A0A8H8SSQ2_9AGAM</name>
<dbReference type="SMART" id="SM00651">
    <property type="entry name" value="Sm"/>
    <property type="match status" value="1"/>
</dbReference>
<dbReference type="InterPro" id="IPR017132">
    <property type="entry name" value="Lsm7"/>
</dbReference>
<comment type="similarity">
    <text evidence="2">Belongs to the snRNP Sm proteins family.</text>
</comment>
<keyword evidence="8" id="KW-0687">Ribonucleoprotein</keyword>
<dbReference type="Gene3D" id="2.30.30.100">
    <property type="match status" value="1"/>
</dbReference>
<evidence type="ECO:0000256" key="5">
    <source>
        <dbReference type="ARBA" id="ARBA00022884"/>
    </source>
</evidence>
<evidence type="ECO:0000256" key="4">
    <source>
        <dbReference type="ARBA" id="ARBA00022728"/>
    </source>
</evidence>
<dbReference type="InterPro" id="IPR001163">
    <property type="entry name" value="Sm_dom_euk/arc"/>
</dbReference>
<dbReference type="InterPro" id="IPR010920">
    <property type="entry name" value="LSM_dom_sf"/>
</dbReference>
<evidence type="ECO:0000256" key="9">
    <source>
        <dbReference type="SAM" id="MobiDB-lite"/>
    </source>
</evidence>
<keyword evidence="4" id="KW-0747">Spliceosome</keyword>
<evidence type="ECO:0000256" key="2">
    <source>
        <dbReference type="ARBA" id="ARBA00006850"/>
    </source>
</evidence>
<dbReference type="SUPFAM" id="SSF50182">
    <property type="entry name" value="Sm-like ribonucleoproteins"/>
    <property type="match status" value="1"/>
</dbReference>
<dbReference type="PANTHER" id="PTHR10553:SF5">
    <property type="entry name" value="U6 SNRNA-ASSOCIATED SM-LIKE PROTEIN LSM7"/>
    <property type="match status" value="1"/>
</dbReference>
<dbReference type="RefSeq" id="XP_043177258.1">
    <property type="nucleotide sequence ID" value="XM_043324839.1"/>
</dbReference>
<keyword evidence="7" id="KW-0539">Nucleus</keyword>
<evidence type="ECO:0000313" key="12">
    <source>
        <dbReference type="Proteomes" id="UP000650533"/>
    </source>
</evidence>
<dbReference type="InterPro" id="IPR044641">
    <property type="entry name" value="Lsm7/SmG-like"/>
</dbReference>
<dbReference type="GeneID" id="67027302"/>
<dbReference type="PANTHER" id="PTHR10553">
    <property type="entry name" value="SMALL NUCLEAR RIBONUCLEOPROTEIN"/>
    <property type="match status" value="1"/>
</dbReference>
<dbReference type="KEGG" id="rsx:RhiXN_05023"/>
<dbReference type="GO" id="GO:0000398">
    <property type="term" value="P:mRNA splicing, via spliceosome"/>
    <property type="evidence" value="ECO:0007669"/>
    <property type="project" value="InterPro"/>
</dbReference>
<evidence type="ECO:0000256" key="1">
    <source>
        <dbReference type="ARBA" id="ARBA00004123"/>
    </source>
</evidence>
<organism evidence="11 12">
    <name type="scientific">Rhizoctonia solani</name>
    <dbReference type="NCBI Taxonomy" id="456999"/>
    <lineage>
        <taxon>Eukaryota</taxon>
        <taxon>Fungi</taxon>
        <taxon>Dikarya</taxon>
        <taxon>Basidiomycota</taxon>
        <taxon>Agaricomycotina</taxon>
        <taxon>Agaricomycetes</taxon>
        <taxon>Cantharellales</taxon>
        <taxon>Ceratobasidiaceae</taxon>
        <taxon>Rhizoctonia</taxon>
    </lineage>
</organism>
<protein>
    <submittedName>
        <fullName evidence="11">U6 snRNA-associated-like-Sm protein LSm7</fullName>
    </submittedName>
</protein>
<dbReference type="GO" id="GO:0005689">
    <property type="term" value="C:U12-type spliceosomal complex"/>
    <property type="evidence" value="ECO:0007669"/>
    <property type="project" value="TreeGrafter"/>
</dbReference>
<evidence type="ECO:0000259" key="10">
    <source>
        <dbReference type="PROSITE" id="PS52002"/>
    </source>
</evidence>
<evidence type="ECO:0000256" key="6">
    <source>
        <dbReference type="ARBA" id="ARBA00023187"/>
    </source>
</evidence>
<dbReference type="GO" id="GO:0003723">
    <property type="term" value="F:RNA binding"/>
    <property type="evidence" value="ECO:0007669"/>
    <property type="project" value="UniProtKB-KW"/>
</dbReference>
<feature type="compositionally biased region" description="Low complexity" evidence="9">
    <location>
        <begin position="82"/>
        <end position="95"/>
    </location>
</feature>
<dbReference type="GO" id="GO:1990726">
    <property type="term" value="C:Lsm1-7-Pat1 complex"/>
    <property type="evidence" value="ECO:0007669"/>
    <property type="project" value="TreeGrafter"/>
</dbReference>
<keyword evidence="5" id="KW-0694">RNA-binding</keyword>
<comment type="subcellular location">
    <subcellularLocation>
        <location evidence="1">Nucleus</location>
    </subcellularLocation>
</comment>
<keyword evidence="6" id="KW-0508">mRNA splicing</keyword>
<accession>A0A8H8SSQ2</accession>